<keyword evidence="3" id="KW-1185">Reference proteome</keyword>
<evidence type="ECO:0000256" key="1">
    <source>
        <dbReference type="SAM" id="SignalP"/>
    </source>
</evidence>
<accession>A0A226EZV7</accession>
<feature type="chain" id="PRO_5012149609" evidence="1">
    <location>
        <begin position="28"/>
        <end position="579"/>
    </location>
</feature>
<organism evidence="2 3">
    <name type="scientific">Folsomia candida</name>
    <name type="common">Springtail</name>
    <dbReference type="NCBI Taxonomy" id="158441"/>
    <lineage>
        <taxon>Eukaryota</taxon>
        <taxon>Metazoa</taxon>
        <taxon>Ecdysozoa</taxon>
        <taxon>Arthropoda</taxon>
        <taxon>Hexapoda</taxon>
        <taxon>Collembola</taxon>
        <taxon>Entomobryomorpha</taxon>
        <taxon>Isotomoidea</taxon>
        <taxon>Isotomidae</taxon>
        <taxon>Proisotominae</taxon>
        <taxon>Folsomia</taxon>
    </lineage>
</organism>
<dbReference type="AlphaFoldDB" id="A0A226EZV7"/>
<feature type="signal peptide" evidence="1">
    <location>
        <begin position="1"/>
        <end position="27"/>
    </location>
</feature>
<dbReference type="EMBL" id="LNIX01000001">
    <property type="protein sequence ID" value="OXA62694.1"/>
    <property type="molecule type" value="Genomic_DNA"/>
</dbReference>
<gene>
    <name evidence="2" type="ORF">Fcan01_00747</name>
</gene>
<proteinExistence type="predicted"/>
<evidence type="ECO:0000313" key="3">
    <source>
        <dbReference type="Proteomes" id="UP000198287"/>
    </source>
</evidence>
<comment type="caution">
    <text evidence="2">The sequence shown here is derived from an EMBL/GenBank/DDBJ whole genome shotgun (WGS) entry which is preliminary data.</text>
</comment>
<protein>
    <submittedName>
        <fullName evidence="2">Uncharacterized protein</fullName>
    </submittedName>
</protein>
<dbReference type="Proteomes" id="UP000198287">
    <property type="component" value="Unassembled WGS sequence"/>
</dbReference>
<evidence type="ECO:0000313" key="2">
    <source>
        <dbReference type="EMBL" id="OXA62694.1"/>
    </source>
</evidence>
<reference evidence="2 3" key="1">
    <citation type="submission" date="2015-12" db="EMBL/GenBank/DDBJ databases">
        <title>The genome of Folsomia candida.</title>
        <authorList>
            <person name="Faddeeva A."/>
            <person name="Derks M.F."/>
            <person name="Anvar Y."/>
            <person name="Smit S."/>
            <person name="Van Straalen N."/>
            <person name="Roelofs D."/>
        </authorList>
    </citation>
    <scope>NUCLEOTIDE SEQUENCE [LARGE SCALE GENOMIC DNA]</scope>
    <source>
        <strain evidence="2 3">VU population</strain>
        <tissue evidence="2">Whole body</tissue>
    </source>
</reference>
<sequence>MTTSVPYKSKILPFLLPLLTLLPQISASAQMCKYGKFVGGFNDEDCVCLASPGIYSITTSSNNCLETDIRVVAMTTSTYCYETSNREKHFFLGEVTGKPVAIGYGMDGRKVVEPENIVGLAFSGESAWKIKTSINGKDKEICVAVGAKSSICQWNLNSDAVFKFVSIDDCVSNESLLCSKIFDEEKFCTKKKIEEENDQEEIILTRYKRDANDTAAGGGGNGTGPAIDPALDEDTPLATQEEIGHELMRTQIGRYILATTANLVGITTDPRSIENLQRRYPILRLLELAKVVMQKTCPAITPTFFTMATTAFINLQLETFHLRETYISYPAFLRIQSALKRCVQDAKPHVFYKERNVTTIGGGGGGETNGTNSTGTTPSVPVEYCEGADDLMYTSNQTLRLLDPTDPAPSIVNVTVPEYATGIRAGNGSGVVINEPLTETVWKMMVNAHSYCYTRFSDYYNDHHTFTVTMLPLFSNDIQDIWLGKDGAGYDLSSGLLYGGLLGDVAKVLTDINNCVGASRHDGVAYPWFLNMPVKDMTNTWLAGPSGRRKRSSAASGWSRGGEYCLETVNDVESVGCGF</sequence>
<keyword evidence="1" id="KW-0732">Signal</keyword>
<name>A0A226EZV7_FOLCA</name>